<evidence type="ECO:0008006" key="5">
    <source>
        <dbReference type="Google" id="ProtNLM"/>
    </source>
</evidence>
<evidence type="ECO:0000256" key="1">
    <source>
        <dbReference type="SAM" id="MobiDB-lite"/>
    </source>
</evidence>
<accession>S4XZB6</accession>
<feature type="transmembrane region" description="Helical" evidence="2">
    <location>
        <begin position="276"/>
        <end position="309"/>
    </location>
</feature>
<evidence type="ECO:0000313" key="4">
    <source>
        <dbReference type="Proteomes" id="UP000014803"/>
    </source>
</evidence>
<feature type="transmembrane region" description="Helical" evidence="2">
    <location>
        <begin position="242"/>
        <end position="264"/>
    </location>
</feature>
<feature type="transmembrane region" description="Helical" evidence="2">
    <location>
        <begin position="46"/>
        <end position="69"/>
    </location>
</feature>
<dbReference type="STRING" id="1254432.SCE1572_26285"/>
<feature type="transmembrane region" description="Helical" evidence="2">
    <location>
        <begin position="346"/>
        <end position="369"/>
    </location>
</feature>
<protein>
    <recommendedName>
        <fullName evidence="5">Cation/H+ exchanger domain-containing protein</fullName>
    </recommendedName>
</protein>
<dbReference type="Proteomes" id="UP000014803">
    <property type="component" value="Chromosome"/>
</dbReference>
<feature type="transmembrane region" description="Helical" evidence="2">
    <location>
        <begin position="141"/>
        <end position="161"/>
    </location>
</feature>
<organism evidence="3 4">
    <name type="scientific">Sorangium cellulosum So0157-2</name>
    <dbReference type="NCBI Taxonomy" id="1254432"/>
    <lineage>
        <taxon>Bacteria</taxon>
        <taxon>Pseudomonadati</taxon>
        <taxon>Myxococcota</taxon>
        <taxon>Polyangia</taxon>
        <taxon>Polyangiales</taxon>
        <taxon>Polyangiaceae</taxon>
        <taxon>Sorangium</taxon>
    </lineage>
</organism>
<dbReference type="KEGG" id="scu:SCE1572_26285"/>
<proteinExistence type="predicted"/>
<dbReference type="eggNOG" id="COG0475">
    <property type="taxonomic scope" value="Bacteria"/>
</dbReference>
<keyword evidence="2" id="KW-0812">Transmembrane</keyword>
<sequence length="481" mass="49702">MRRRRRAQPLARRRGAGARRRRHRARARAGVLRRRAAPRAAGSGRGLVNAIWLLMGLLVLSYLGSSLVGGRVLRGIGLPSGAEYVVLGFVLGPSALGLLEPSSLAAFEPVAGVALGWLAVVVGLDFGFVGNRRVRPSRMALGVLMSLLTGSAVAAAVWFAAARGAPSLESGDRVLLAAGVGAVSAETTRHAVLWVTQRYSASGKLSDLIADIADCDDLGPLLMMGGAFALVPQATGHWPLAFWGWTIVTALIGVVLGLIAVVLLGSDFRLIQSWGVLLGTSLLTMGTSARVGLSPLFATFAMGVTIAALSRHREEIVAMIAPTERPVILPALLLAGAQVNPKAAPFLPWIVAIALAARVLGKLATGLVFRVASPDARDTSPWLGLGLLSSGAVAMSVGLAFALRFPGPVGHTVLVAAAAAAVFGELVGPQALRATLRKAGELAAPERESLFFGRGLGRAARDAAPGDGDVPPPPVAERGEG</sequence>
<feature type="region of interest" description="Disordered" evidence="1">
    <location>
        <begin position="459"/>
        <end position="481"/>
    </location>
</feature>
<keyword evidence="2" id="KW-1133">Transmembrane helix</keyword>
<gene>
    <name evidence="3" type="ORF">SCE1572_26285</name>
</gene>
<evidence type="ECO:0000313" key="3">
    <source>
        <dbReference type="EMBL" id="AGP37676.1"/>
    </source>
</evidence>
<feature type="region of interest" description="Disordered" evidence="1">
    <location>
        <begin position="1"/>
        <end position="27"/>
    </location>
</feature>
<dbReference type="PANTHER" id="PTHR43021:SF2">
    <property type="entry name" value="CATION_H+ EXCHANGER DOMAIN-CONTAINING PROTEIN"/>
    <property type="match status" value="1"/>
</dbReference>
<dbReference type="Gene3D" id="1.20.1530.20">
    <property type="match status" value="1"/>
</dbReference>
<dbReference type="AlphaFoldDB" id="S4XZB6"/>
<feature type="transmembrane region" description="Helical" evidence="2">
    <location>
        <begin position="409"/>
        <end position="428"/>
    </location>
</feature>
<name>S4XZB6_SORCE</name>
<reference evidence="3 4" key="1">
    <citation type="journal article" date="2013" name="Sci. Rep.">
        <title>Extraordinary expansion of a Sorangium cellulosum genome from an alkaline milieu.</title>
        <authorList>
            <person name="Han K."/>
            <person name="Li Z.F."/>
            <person name="Peng R."/>
            <person name="Zhu L.P."/>
            <person name="Zhou T."/>
            <person name="Wang L.G."/>
            <person name="Li S.G."/>
            <person name="Zhang X.B."/>
            <person name="Hu W."/>
            <person name="Wu Z.H."/>
            <person name="Qin N."/>
            <person name="Li Y.Z."/>
        </authorList>
    </citation>
    <scope>NUCLEOTIDE SEQUENCE [LARGE SCALE GENOMIC DNA]</scope>
    <source>
        <strain evidence="3 4">So0157-2</strain>
    </source>
</reference>
<feature type="transmembrane region" description="Helical" evidence="2">
    <location>
        <begin position="381"/>
        <end position="403"/>
    </location>
</feature>
<dbReference type="EMBL" id="CP003969">
    <property type="protein sequence ID" value="AGP37676.1"/>
    <property type="molecule type" value="Genomic_DNA"/>
</dbReference>
<dbReference type="HOGENOM" id="CLU_567304_0_0_7"/>
<dbReference type="InterPro" id="IPR038770">
    <property type="entry name" value="Na+/solute_symporter_sf"/>
</dbReference>
<dbReference type="PATRIC" id="fig|1254432.3.peg.5949"/>
<dbReference type="PANTHER" id="PTHR43021">
    <property type="entry name" value="NA(+)/H(+) ANTIPORTER-RELATED"/>
    <property type="match status" value="1"/>
</dbReference>
<feature type="transmembrane region" description="Helical" evidence="2">
    <location>
        <begin position="111"/>
        <end position="129"/>
    </location>
</feature>
<evidence type="ECO:0000256" key="2">
    <source>
        <dbReference type="SAM" id="Phobius"/>
    </source>
</evidence>
<keyword evidence="2" id="KW-0472">Membrane</keyword>